<dbReference type="EMBL" id="BSPD01000017">
    <property type="protein sequence ID" value="GLS24687.1"/>
    <property type="molecule type" value="Genomic_DNA"/>
</dbReference>
<evidence type="ECO:0000313" key="2">
    <source>
        <dbReference type="Proteomes" id="UP001156870"/>
    </source>
</evidence>
<evidence type="ECO:0000313" key="1">
    <source>
        <dbReference type="EMBL" id="GLS24687.1"/>
    </source>
</evidence>
<name>A0AA37T8T3_9GAMM</name>
<accession>A0AA37T8T3</accession>
<dbReference type="Proteomes" id="UP001156870">
    <property type="component" value="Unassembled WGS sequence"/>
</dbReference>
<keyword evidence="2" id="KW-1185">Reference proteome</keyword>
<gene>
    <name evidence="1" type="ORF">GCM10007877_04010</name>
</gene>
<sequence>MEMKLVQHLSDLCKEMAMVMPLQDAEGAYTVAFYRLFNIRFLISHNSIVLLTEGLCDAATQENAWASIEEALHKSYGWPGLSTSLSVNDGGELVVQTLINEGCTYDTFFDLTNAHCNFCERLLGEIRRVPDTKVNYHAFITP</sequence>
<protein>
    <submittedName>
        <fullName evidence="1">Uncharacterized protein</fullName>
    </submittedName>
</protein>
<organism evidence="1 2">
    <name type="scientific">Marinibactrum halimedae</name>
    <dbReference type="NCBI Taxonomy" id="1444977"/>
    <lineage>
        <taxon>Bacteria</taxon>
        <taxon>Pseudomonadati</taxon>
        <taxon>Pseudomonadota</taxon>
        <taxon>Gammaproteobacteria</taxon>
        <taxon>Cellvibrionales</taxon>
        <taxon>Cellvibrionaceae</taxon>
        <taxon>Marinibactrum</taxon>
    </lineage>
</organism>
<dbReference type="AlphaFoldDB" id="A0AA37T8T3"/>
<comment type="caution">
    <text evidence="1">The sequence shown here is derived from an EMBL/GenBank/DDBJ whole genome shotgun (WGS) entry which is preliminary data.</text>
</comment>
<reference evidence="1 2" key="1">
    <citation type="journal article" date="2014" name="Int. J. Syst. Evol. Microbiol.">
        <title>Complete genome sequence of Corynebacterium casei LMG S-19264T (=DSM 44701T), isolated from a smear-ripened cheese.</title>
        <authorList>
            <consortium name="US DOE Joint Genome Institute (JGI-PGF)"/>
            <person name="Walter F."/>
            <person name="Albersmeier A."/>
            <person name="Kalinowski J."/>
            <person name="Ruckert C."/>
        </authorList>
    </citation>
    <scope>NUCLEOTIDE SEQUENCE [LARGE SCALE GENOMIC DNA]</scope>
    <source>
        <strain evidence="1 2">NBRC 110095</strain>
    </source>
</reference>
<proteinExistence type="predicted"/>